<dbReference type="InterPro" id="IPR052036">
    <property type="entry name" value="Hydrolase/PRTase-associated"/>
</dbReference>
<dbReference type="EMBL" id="CP101914">
    <property type="protein sequence ID" value="UUI04807.1"/>
    <property type="molecule type" value="Genomic_DNA"/>
</dbReference>
<dbReference type="SUPFAM" id="SSF159501">
    <property type="entry name" value="EreA/ChaN-like"/>
    <property type="match status" value="1"/>
</dbReference>
<sequence length="405" mass="48383">MNFIRKNTKNRWKAQIKSTASEITTNRDFSFMDRFIKDKRMILLGENSHGIADYFTTKTDLIRYLHQYHGFNVVVLESGLLEATLCKPFLSDYSPEKQIQNTLLDIYHNEEMKPLFSEEWAESLILSGMDPQPTYPLTSEYMLDWIKKYTDNELYETMKSVEEHYFELNTEMLVKITKSLKRRMKMVIQEYDSVLKMINIKQESYTNPEIQRMLLLIKRGMQNRLQWLQVNLKGYLSSGIQRGFNMYQNLEWLMNHYYKNEKIIVWAHNFHIRKRRTLTAKLLGIKSVGYWLQKNYPKDFYSIGFYTGAGTFATPLRVEFEINTKKRNHYHLESLLNESSESNLFLPLDEKNQMPDKKMWLKRKWRLLESGFSGLSPMVIYPQDHYDAIIFVREVTSPNYLKRSE</sequence>
<name>A0ABY5K106_9BACI</name>
<dbReference type="CDD" id="cd14728">
    <property type="entry name" value="Ere-like"/>
    <property type="match status" value="1"/>
</dbReference>
<keyword evidence="2" id="KW-1185">Reference proteome</keyword>
<dbReference type="InterPro" id="IPR007815">
    <property type="entry name" value="Emycin_Estase"/>
</dbReference>
<dbReference type="Proteomes" id="UP001059773">
    <property type="component" value="Chromosome"/>
</dbReference>
<evidence type="ECO:0000313" key="1">
    <source>
        <dbReference type="EMBL" id="UUI04807.1"/>
    </source>
</evidence>
<dbReference type="Gene3D" id="3.40.1660.10">
    <property type="entry name" value="EreA-like (biosynthetic domain)"/>
    <property type="match status" value="2"/>
</dbReference>
<proteinExistence type="predicted"/>
<evidence type="ECO:0000313" key="2">
    <source>
        <dbReference type="Proteomes" id="UP001059773"/>
    </source>
</evidence>
<dbReference type="PANTHER" id="PTHR31299:SF0">
    <property type="entry name" value="ESTERASE, PUTATIVE (AFU_ORTHOLOGUE AFUA_1G05850)-RELATED"/>
    <property type="match status" value="1"/>
</dbReference>
<dbReference type="PANTHER" id="PTHR31299">
    <property type="entry name" value="ESTERASE, PUTATIVE (AFU_ORTHOLOGUE AFUA_1G05850)-RELATED"/>
    <property type="match status" value="1"/>
</dbReference>
<dbReference type="Pfam" id="PF05139">
    <property type="entry name" value="Erythro_esteras"/>
    <property type="match status" value="1"/>
</dbReference>
<organism evidence="1 2">
    <name type="scientific">Oceanobacillus jeddahense</name>
    <dbReference type="NCBI Taxonomy" id="1462527"/>
    <lineage>
        <taxon>Bacteria</taxon>
        <taxon>Bacillati</taxon>
        <taxon>Bacillota</taxon>
        <taxon>Bacilli</taxon>
        <taxon>Bacillales</taxon>
        <taxon>Bacillaceae</taxon>
        <taxon>Oceanobacillus</taxon>
    </lineage>
</organism>
<gene>
    <name evidence="1" type="ORF">NP439_09285</name>
</gene>
<protein>
    <submittedName>
        <fullName evidence="1">Erythromycin esterase family protein</fullName>
    </submittedName>
</protein>
<accession>A0ABY5K106</accession>
<reference evidence="1" key="1">
    <citation type="submission" date="2022-07" db="EMBL/GenBank/DDBJ databases">
        <title>FELIX.</title>
        <authorList>
            <person name="Wan K.H."/>
            <person name="Park S."/>
            <person name="Lawrence Q."/>
            <person name="Eichenberger J.P."/>
            <person name="Booth B.W."/>
            <person name="Piaggio A.J."/>
            <person name="Chandler J.C."/>
            <person name="Franklin A.B."/>
            <person name="Celniker S.E."/>
        </authorList>
    </citation>
    <scope>NUCLEOTIDE SEQUENCE</scope>
    <source>
        <strain evidence="1">QA-1986 374</strain>
    </source>
</reference>
<dbReference type="RefSeq" id="WP_256709708.1">
    <property type="nucleotide sequence ID" value="NZ_CP101914.1"/>
</dbReference>